<dbReference type="GO" id="GO:0071978">
    <property type="term" value="P:bacterial-type flagellum-dependent swarming motility"/>
    <property type="evidence" value="ECO:0007669"/>
    <property type="project" value="TreeGrafter"/>
</dbReference>
<dbReference type="AlphaFoldDB" id="A0A2V3V8U8"/>
<keyword evidence="11" id="KW-0969">Cilium</keyword>
<evidence type="ECO:0000256" key="6">
    <source>
        <dbReference type="ARBA" id="ARBA00022692"/>
    </source>
</evidence>
<gene>
    <name evidence="11" type="ORF">C7451_103195</name>
</gene>
<evidence type="ECO:0000256" key="7">
    <source>
        <dbReference type="ARBA" id="ARBA00022779"/>
    </source>
</evidence>
<accession>A0A2V3V8U8</accession>
<evidence type="ECO:0000256" key="5">
    <source>
        <dbReference type="ARBA" id="ARBA00022500"/>
    </source>
</evidence>
<keyword evidence="11" id="KW-0966">Cell projection</keyword>
<evidence type="ECO:0000256" key="1">
    <source>
        <dbReference type="ARBA" id="ARBA00002254"/>
    </source>
</evidence>
<dbReference type="GO" id="GO:0009425">
    <property type="term" value="C:bacterial-type flagellum basal body"/>
    <property type="evidence" value="ECO:0007669"/>
    <property type="project" value="InterPro"/>
</dbReference>
<evidence type="ECO:0000256" key="3">
    <source>
        <dbReference type="ARBA" id="ARBA00008281"/>
    </source>
</evidence>
<keyword evidence="8 10" id="KW-1133">Transmembrane helix</keyword>
<dbReference type="EMBL" id="QJJM01000003">
    <property type="protein sequence ID" value="PXW78087.1"/>
    <property type="molecule type" value="Genomic_DNA"/>
</dbReference>
<dbReference type="InterPro" id="IPR005503">
    <property type="entry name" value="FliL"/>
</dbReference>
<evidence type="ECO:0000313" key="12">
    <source>
        <dbReference type="Proteomes" id="UP000248014"/>
    </source>
</evidence>
<dbReference type="PANTHER" id="PTHR35091:SF2">
    <property type="entry name" value="FLAGELLAR PROTEIN FLIL"/>
    <property type="match status" value="1"/>
</dbReference>
<reference evidence="11 12" key="1">
    <citation type="submission" date="2018-05" db="EMBL/GenBank/DDBJ databases">
        <title>Genomic Encyclopedia of Type Strains, Phase IV (KMG-IV): sequencing the most valuable type-strain genomes for metagenomic binning, comparative biology and taxonomic classification.</title>
        <authorList>
            <person name="Goeker M."/>
        </authorList>
    </citation>
    <scope>NUCLEOTIDE SEQUENCE [LARGE SCALE GENOMIC DNA]</scope>
    <source>
        <strain evidence="11 12">DSM 3183</strain>
    </source>
</reference>
<evidence type="ECO:0000256" key="2">
    <source>
        <dbReference type="ARBA" id="ARBA00004162"/>
    </source>
</evidence>
<keyword evidence="12" id="KW-1185">Reference proteome</keyword>
<dbReference type="RefSeq" id="WP_110297888.1">
    <property type="nucleotide sequence ID" value="NZ_QJJM01000003.1"/>
</dbReference>
<comment type="subcellular location">
    <subcellularLocation>
        <location evidence="10">Cell inner membrane</location>
    </subcellularLocation>
    <subcellularLocation>
        <location evidence="2">Cell membrane</location>
        <topology evidence="2">Single-pass membrane protein</topology>
    </subcellularLocation>
</comment>
<evidence type="ECO:0000256" key="8">
    <source>
        <dbReference type="ARBA" id="ARBA00022989"/>
    </source>
</evidence>
<keyword evidence="4" id="KW-1003">Cell membrane</keyword>
<dbReference type="GO" id="GO:0005886">
    <property type="term" value="C:plasma membrane"/>
    <property type="evidence" value="ECO:0007669"/>
    <property type="project" value="UniProtKB-SubCell"/>
</dbReference>
<dbReference type="GO" id="GO:0006935">
    <property type="term" value="P:chemotaxis"/>
    <property type="evidence" value="ECO:0007669"/>
    <property type="project" value="UniProtKB-KW"/>
</dbReference>
<name>A0A2V3V8U8_9SPHN</name>
<keyword evidence="7 10" id="KW-0283">Flagellar rotation</keyword>
<evidence type="ECO:0000256" key="9">
    <source>
        <dbReference type="ARBA" id="ARBA00023136"/>
    </source>
</evidence>
<keyword evidence="9 10" id="KW-0472">Membrane</keyword>
<dbReference type="Proteomes" id="UP000248014">
    <property type="component" value="Unassembled WGS sequence"/>
</dbReference>
<comment type="function">
    <text evidence="1 10">Controls the rotational direction of flagella during chemotaxis.</text>
</comment>
<keyword evidence="10" id="KW-0997">Cell inner membrane</keyword>
<keyword evidence="6 10" id="KW-0812">Transmembrane</keyword>
<dbReference type="OrthoDB" id="7058946at2"/>
<keyword evidence="5 10" id="KW-0145">Chemotaxis</keyword>
<comment type="caution">
    <text evidence="11">The sequence shown here is derived from an EMBL/GenBank/DDBJ whole genome shotgun (WGS) entry which is preliminary data.</text>
</comment>
<feature type="transmembrane region" description="Helical" evidence="10">
    <location>
        <begin position="18"/>
        <end position="43"/>
    </location>
</feature>
<dbReference type="PANTHER" id="PTHR35091">
    <property type="entry name" value="FLAGELLAR PROTEIN FLIL"/>
    <property type="match status" value="1"/>
</dbReference>
<comment type="similarity">
    <text evidence="3 10">Belongs to the FliL family.</text>
</comment>
<keyword evidence="11" id="KW-0282">Flagellum</keyword>
<sequence length="188" mass="19729">MAETEKEPKKKGGLVKKLVIPLVAVIVLGGGGAAAGFFAAGMIGGGEHEDPNAPKVVLKDGTTVSAKAAGLKQVASGSHLDAKFKVTYLPIEEPFTANLRGGGGFAQMSLAVSTYFDEKVPAALTEHNIAIRSAILLAISEYDPIQLETIEGKEQLKGQLKKVINDVLVDKTGFAGVEDVYFTSFVVQ</sequence>
<evidence type="ECO:0000313" key="11">
    <source>
        <dbReference type="EMBL" id="PXW78087.1"/>
    </source>
</evidence>
<dbReference type="Pfam" id="PF03748">
    <property type="entry name" value="FliL"/>
    <property type="match status" value="1"/>
</dbReference>
<evidence type="ECO:0000256" key="10">
    <source>
        <dbReference type="RuleBase" id="RU364125"/>
    </source>
</evidence>
<proteinExistence type="inferred from homology"/>
<protein>
    <recommendedName>
        <fullName evidence="10">Flagellar protein FliL</fullName>
    </recommendedName>
</protein>
<evidence type="ECO:0000256" key="4">
    <source>
        <dbReference type="ARBA" id="ARBA00022475"/>
    </source>
</evidence>
<organism evidence="11 12">
    <name type="scientific">Blastomonas natatoria</name>
    <dbReference type="NCBI Taxonomy" id="34015"/>
    <lineage>
        <taxon>Bacteria</taxon>
        <taxon>Pseudomonadati</taxon>
        <taxon>Pseudomonadota</taxon>
        <taxon>Alphaproteobacteria</taxon>
        <taxon>Sphingomonadales</taxon>
        <taxon>Sphingomonadaceae</taxon>
        <taxon>Blastomonas</taxon>
    </lineage>
</organism>